<protein>
    <recommendedName>
        <fullName evidence="3">F-box domain-containing protein</fullName>
    </recommendedName>
</protein>
<evidence type="ECO:0000313" key="1">
    <source>
        <dbReference type="EMBL" id="KAK7030281.1"/>
    </source>
</evidence>
<dbReference type="AlphaFoldDB" id="A0AAW0BU86"/>
<accession>A0AAW0BU86</accession>
<proteinExistence type="predicted"/>
<evidence type="ECO:0008006" key="3">
    <source>
        <dbReference type="Google" id="ProtNLM"/>
    </source>
</evidence>
<gene>
    <name evidence="1" type="ORF">VNI00_014298</name>
</gene>
<reference evidence="1 2" key="1">
    <citation type="submission" date="2024-01" db="EMBL/GenBank/DDBJ databases">
        <title>A draft genome for a cacao thread blight-causing isolate of Paramarasmius palmivorus.</title>
        <authorList>
            <person name="Baruah I.K."/>
            <person name="Bukari Y."/>
            <person name="Amoako-Attah I."/>
            <person name="Meinhardt L.W."/>
            <person name="Bailey B.A."/>
            <person name="Cohen S.P."/>
        </authorList>
    </citation>
    <scope>NUCLEOTIDE SEQUENCE [LARGE SCALE GENOMIC DNA]</scope>
    <source>
        <strain evidence="1 2">GH-12</strain>
    </source>
</reference>
<dbReference type="EMBL" id="JAYKXP010000079">
    <property type="protein sequence ID" value="KAK7030281.1"/>
    <property type="molecule type" value="Genomic_DNA"/>
</dbReference>
<evidence type="ECO:0000313" key="2">
    <source>
        <dbReference type="Proteomes" id="UP001383192"/>
    </source>
</evidence>
<keyword evidence="2" id="KW-1185">Reference proteome</keyword>
<organism evidence="1 2">
    <name type="scientific">Paramarasmius palmivorus</name>
    <dbReference type="NCBI Taxonomy" id="297713"/>
    <lineage>
        <taxon>Eukaryota</taxon>
        <taxon>Fungi</taxon>
        <taxon>Dikarya</taxon>
        <taxon>Basidiomycota</taxon>
        <taxon>Agaricomycotina</taxon>
        <taxon>Agaricomycetes</taxon>
        <taxon>Agaricomycetidae</taxon>
        <taxon>Agaricales</taxon>
        <taxon>Marasmiineae</taxon>
        <taxon>Marasmiaceae</taxon>
        <taxon>Paramarasmius</taxon>
    </lineage>
</organism>
<comment type="caution">
    <text evidence="1">The sequence shown here is derived from an EMBL/GenBank/DDBJ whole genome shotgun (WGS) entry which is preliminary data.</text>
</comment>
<name>A0AAW0BU86_9AGAR</name>
<dbReference type="Proteomes" id="UP001383192">
    <property type="component" value="Unassembled WGS sequence"/>
</dbReference>
<sequence length="620" mass="69338">MSKTDTVLDTVASLAPVAPMVPGSEADEPLGWSDDLQNLLRSGRELSLVESAYIKRLSEEVNARPDHDDQPSQLLAKIESLLAPIRRLPTEILREIFCDYVDTNTFHLDSSPRFISKADTLAAVCSRWRDVALSLPVIWGRLTFFLRGVGIDTSHVLFHLRRHLEYSQDSSLRIALLYGPELPGADACTGHLFEALSYRSTYSRCVDLQVILGLSDADPSNLESFSAPEILRLLFPYPKSIAIHIDTPPESSDANGYIQKFLDVFRERPDRTPRLEVLILVLPPFSFLPFKPFSDSRTPFSQLTRLNVHVTPSAAMVLLSSCTNLICAEFTVPPAVEPSLLHLISPGFEGGEDSGLDSMYYLIFEETVTDDWDHVFEPNVRTSDEIPYTLPFLQSLVVTVQSSRKPAGSQTLWSLFLLFSALTAPVLHSLAISCAGAHSHELYEDSLEQSLLTVLKEFLKRSNASTTLKSFRSECVPFSDREFVEVMEMMPELEALALVECPYGDDKPNHKDILTTMVLERMSFPAFGHEELAIDRPMRPLLLANLQSLLLLSLKDWEDHAFESMLESRVKAGHGSLSTVQLSFPLGLVKHLDLQRLGRLAREGVKIEVFRGLKAEKVSI</sequence>